<dbReference type="OrthoDB" id="8588347at2"/>
<dbReference type="NCBIfam" id="TIGR02337">
    <property type="entry name" value="HpaR"/>
    <property type="match status" value="1"/>
</dbReference>
<keyword evidence="2" id="KW-0238">DNA-binding</keyword>
<dbReference type="PANTHER" id="PTHR33164:SF13">
    <property type="entry name" value="4-HYDROXYPHENYLACETATE CATABOLISM PROTEIN"/>
    <property type="match status" value="1"/>
</dbReference>
<evidence type="ECO:0000259" key="4">
    <source>
        <dbReference type="PROSITE" id="PS50995"/>
    </source>
</evidence>
<dbReference type="PROSITE" id="PS01117">
    <property type="entry name" value="HTH_MARR_1"/>
    <property type="match status" value="1"/>
</dbReference>
<keyword evidence="3" id="KW-0804">Transcription</keyword>
<evidence type="ECO:0000256" key="2">
    <source>
        <dbReference type="ARBA" id="ARBA00023125"/>
    </source>
</evidence>
<dbReference type="InterPro" id="IPR000835">
    <property type="entry name" value="HTH_MarR-typ"/>
</dbReference>
<evidence type="ECO:0000313" key="6">
    <source>
        <dbReference type="Proteomes" id="UP000295301"/>
    </source>
</evidence>
<dbReference type="Gene3D" id="1.10.10.10">
    <property type="entry name" value="Winged helix-like DNA-binding domain superfamily/Winged helix DNA-binding domain"/>
    <property type="match status" value="1"/>
</dbReference>
<dbReference type="PANTHER" id="PTHR33164">
    <property type="entry name" value="TRANSCRIPTIONAL REGULATOR, MARR FAMILY"/>
    <property type="match status" value="1"/>
</dbReference>
<dbReference type="SUPFAM" id="SSF46785">
    <property type="entry name" value="Winged helix' DNA-binding domain"/>
    <property type="match status" value="1"/>
</dbReference>
<proteinExistence type="predicted"/>
<dbReference type="RefSeq" id="WP_133359987.1">
    <property type="nucleotide sequence ID" value="NZ_SMUV01000066.1"/>
</dbReference>
<feature type="domain" description="HTH marR-type" evidence="4">
    <location>
        <begin position="1"/>
        <end position="141"/>
    </location>
</feature>
<keyword evidence="6" id="KW-1185">Reference proteome</keyword>
<dbReference type="GO" id="GO:0003677">
    <property type="term" value="F:DNA binding"/>
    <property type="evidence" value="ECO:0007669"/>
    <property type="project" value="UniProtKB-KW"/>
</dbReference>
<dbReference type="GO" id="GO:0045892">
    <property type="term" value="P:negative regulation of DNA-templated transcription"/>
    <property type="evidence" value="ECO:0007669"/>
    <property type="project" value="InterPro"/>
</dbReference>
<name>A0A4R5V4S2_9RHOB</name>
<evidence type="ECO:0000256" key="3">
    <source>
        <dbReference type="ARBA" id="ARBA00023163"/>
    </source>
</evidence>
<protein>
    <submittedName>
        <fullName evidence="5">Homoprotocatechuate degradation operon regulator HpaR</fullName>
    </submittedName>
</protein>
<evidence type="ECO:0000313" key="5">
    <source>
        <dbReference type="EMBL" id="TDK46804.1"/>
    </source>
</evidence>
<organism evidence="5 6">
    <name type="scientific">Antarcticimicrobium luteum</name>
    <dbReference type="NCBI Taxonomy" id="2547397"/>
    <lineage>
        <taxon>Bacteria</taxon>
        <taxon>Pseudomonadati</taxon>
        <taxon>Pseudomonadota</taxon>
        <taxon>Alphaproteobacteria</taxon>
        <taxon>Rhodobacterales</taxon>
        <taxon>Paracoccaceae</taxon>
        <taxon>Antarcticimicrobium</taxon>
    </lineage>
</organism>
<comment type="caution">
    <text evidence="5">The sequence shown here is derived from an EMBL/GenBank/DDBJ whole genome shotgun (WGS) entry which is preliminary data.</text>
</comment>
<gene>
    <name evidence="5" type="primary">hpaR</name>
    <name evidence="5" type="ORF">E1832_11945</name>
</gene>
<sequence length="149" mass="16746">MTRALPSTSRSLPIALLRAREEVMGPIRAMLANVGITEQQWRVLRVLDERGAMEPTRIAEDSCLLLPSLTRILQKLEERGLIVRRRDEEDKRKQIVQITPAGSEVIAENLETSIALTERMRARLGAGRYEMLLDLLNELGVDGAERSGD</sequence>
<dbReference type="PRINTS" id="PR00598">
    <property type="entry name" value="HTHMARR"/>
</dbReference>
<dbReference type="SMART" id="SM00347">
    <property type="entry name" value="HTH_MARR"/>
    <property type="match status" value="1"/>
</dbReference>
<dbReference type="InterPro" id="IPR036390">
    <property type="entry name" value="WH_DNA-bd_sf"/>
</dbReference>
<dbReference type="InterPro" id="IPR036388">
    <property type="entry name" value="WH-like_DNA-bd_sf"/>
</dbReference>
<dbReference type="InterPro" id="IPR023187">
    <property type="entry name" value="Tscrpt_reg_MarR-type_CS"/>
</dbReference>
<evidence type="ECO:0000256" key="1">
    <source>
        <dbReference type="ARBA" id="ARBA00023015"/>
    </source>
</evidence>
<dbReference type="InterPro" id="IPR012712">
    <property type="entry name" value="HpaR/FarR"/>
</dbReference>
<dbReference type="AlphaFoldDB" id="A0A4R5V4S2"/>
<dbReference type="Proteomes" id="UP000295301">
    <property type="component" value="Unassembled WGS sequence"/>
</dbReference>
<dbReference type="GO" id="GO:0003700">
    <property type="term" value="F:DNA-binding transcription factor activity"/>
    <property type="evidence" value="ECO:0007669"/>
    <property type="project" value="InterPro"/>
</dbReference>
<accession>A0A4R5V4S2</accession>
<dbReference type="InterPro" id="IPR039422">
    <property type="entry name" value="MarR/SlyA-like"/>
</dbReference>
<dbReference type="EMBL" id="SMUV01000066">
    <property type="protein sequence ID" value="TDK46804.1"/>
    <property type="molecule type" value="Genomic_DNA"/>
</dbReference>
<dbReference type="GO" id="GO:0006950">
    <property type="term" value="P:response to stress"/>
    <property type="evidence" value="ECO:0007669"/>
    <property type="project" value="TreeGrafter"/>
</dbReference>
<dbReference type="PROSITE" id="PS50995">
    <property type="entry name" value="HTH_MARR_2"/>
    <property type="match status" value="1"/>
</dbReference>
<dbReference type="Pfam" id="PF01047">
    <property type="entry name" value="MarR"/>
    <property type="match status" value="1"/>
</dbReference>
<keyword evidence="1" id="KW-0805">Transcription regulation</keyword>
<reference evidence="5 6" key="1">
    <citation type="submission" date="2019-03" db="EMBL/GenBank/DDBJ databases">
        <title>Ruegeria lutea sp. nov., a novel strain, isolated from marine sediment, the Masan Bay, South Korea.</title>
        <authorList>
            <person name="Kim J."/>
            <person name="Kim D.-Y."/>
            <person name="Lee S.-S."/>
        </authorList>
    </citation>
    <scope>NUCLEOTIDE SEQUENCE [LARGE SCALE GENOMIC DNA]</scope>
    <source>
        <strain evidence="5 6">318-1</strain>
    </source>
</reference>